<accession>A0A8B7PAP6</accession>
<dbReference type="Gene3D" id="1.10.472.80">
    <property type="entry name" value="Ypt/Rab-GAP domain of gyp1p, domain 3"/>
    <property type="match status" value="1"/>
</dbReference>
<dbReference type="FunFam" id="1.10.8.270:FF:000017">
    <property type="entry name" value="TBC1 domain family member 16"/>
    <property type="match status" value="1"/>
</dbReference>
<evidence type="ECO:0000256" key="1">
    <source>
        <dbReference type="ARBA" id="ARBA00022468"/>
    </source>
</evidence>
<feature type="region of interest" description="Disordered" evidence="2">
    <location>
        <begin position="216"/>
        <end position="280"/>
    </location>
</feature>
<dbReference type="FunFam" id="1.10.472.80:FF:000020">
    <property type="entry name" value="TBC1 domain family, member 16"/>
    <property type="match status" value="1"/>
</dbReference>
<dbReference type="RefSeq" id="XP_018023055.2">
    <property type="nucleotide sequence ID" value="XM_018167566.2"/>
</dbReference>
<dbReference type="Proteomes" id="UP000694843">
    <property type="component" value="Unplaced"/>
</dbReference>
<dbReference type="PROSITE" id="PS50086">
    <property type="entry name" value="TBC_RABGAP"/>
    <property type="match status" value="1"/>
</dbReference>
<proteinExistence type="predicted"/>
<dbReference type="AlphaFoldDB" id="A0A8B7PAP6"/>
<dbReference type="InterPro" id="IPR000195">
    <property type="entry name" value="Rab-GAP-TBC_dom"/>
</dbReference>
<dbReference type="GO" id="GO:0005769">
    <property type="term" value="C:early endosome"/>
    <property type="evidence" value="ECO:0007669"/>
    <property type="project" value="TreeGrafter"/>
</dbReference>
<gene>
    <name evidence="6" type="primary">LOC108679056</name>
</gene>
<dbReference type="KEGG" id="hazt:108679056"/>
<evidence type="ECO:0000256" key="3">
    <source>
        <dbReference type="SAM" id="SignalP"/>
    </source>
</evidence>
<reference evidence="6" key="1">
    <citation type="submission" date="2025-08" db="UniProtKB">
        <authorList>
            <consortium name="RefSeq"/>
        </authorList>
    </citation>
    <scope>IDENTIFICATION</scope>
    <source>
        <tissue evidence="6">Whole organism</tissue>
    </source>
</reference>
<dbReference type="OrthoDB" id="10264062at2759"/>
<feature type="region of interest" description="Disordered" evidence="2">
    <location>
        <begin position="590"/>
        <end position="612"/>
    </location>
</feature>
<dbReference type="Gene3D" id="1.10.8.270">
    <property type="entry name" value="putative rabgap domain of human tbc1 domain family member 14 like domains"/>
    <property type="match status" value="1"/>
</dbReference>
<dbReference type="PANTHER" id="PTHR22957">
    <property type="entry name" value="TBC1 DOMAIN FAMILY MEMBER GTPASE-ACTIVATING PROTEIN"/>
    <property type="match status" value="1"/>
</dbReference>
<dbReference type="GeneID" id="108679056"/>
<dbReference type="InterPro" id="IPR035969">
    <property type="entry name" value="Rab-GAP_TBC_sf"/>
</dbReference>
<dbReference type="SUPFAM" id="SSF47923">
    <property type="entry name" value="Ypt/Rab-GAP domain of gyp1p"/>
    <property type="match status" value="2"/>
</dbReference>
<feature type="compositionally biased region" description="Polar residues" evidence="2">
    <location>
        <begin position="255"/>
        <end position="272"/>
    </location>
</feature>
<sequence>MTAAADLSNFLLGCCGCGLCGLRVIQCKQSGGRREIFRMPLQGLLRRASGMLGAGHNIQVKPSHGDGEILFSKNNVCVHTPSQFRNEGSSIHHPGYLVVRCRHTCKNSNSNGTTIHEETDACSAIDPKDSELLPFGSSNTTLTLTWIPNEKLAKNHDLISQLNPDVCGSASRSCSPCRFSDCESISLSSYCCNTDTHCTASLASKSYEESTALVSSEASTTEALSENPLQPRGSCNQEHEISSNPTFGPPIDSADTLTSHALDTSPSTPSNECESEADKVSETYRDSGVVADSVADTSFITELTNTSCNDNNKEDEDETGVFLSSGSSGNLGEIQDLVIGALNDNSSTRSAFTELSTNNETHEVDENNVSSINVEENLPVSGVEAGNISKINSSSSELNADESFLELKKLNSNLTNGEALHLEKAPHDTSFDSSPEPHNPTYEAIYPNDQDGVWFEGSAESMAYSANLAFPEWPPSMSSSFSSGVSQNFSGVSGISGGGRFCAAPSSHNEGCNCCFKNTSHHSNKVAIFNVDLGEMRSLRLFFSDGTGCRGQLVIASKESQYKILHFHHSGLDKLAAVFEDWNFLVNPRDSSSGNGGRACKETTGASCTDDSANGRTPFKQFSVCRPTVMAQELHPDEGTVRELDAEDWLAYFSESGVIEDDVSLRRRIFLGGLEPQLRSSVWPFLLHCYPYSSTFAQRQQLTDQNRELYHKLTERREKLEGIEREEFWKSVQCTVEKDVVRTDRTNPCFAGNDNPNLTKMKNILLNFALHRPDIGYTQGMSDILAPILAEVRCEPDVFWCFTGLMSKTTFVTSPTDTDMEKNLSYLRELLRLMVPDFYEHITAQPDGHFLLFCHRWILLCFKREFAEKSVLSLWEACWSHYQTDYFHLFVAVAVVCVYGREVTEQKFRPDETLLYFTSLAHHMDASVVLKKARGLLHQFRTLSQVPCGVVGLCELCGPGIWDSGHNPTFVCTGHPDDVPCPGEARSRVSDAQEYTGICS</sequence>
<keyword evidence="3" id="KW-0732">Signal</keyword>
<evidence type="ECO:0000313" key="6">
    <source>
        <dbReference type="RefSeq" id="XP_018023055.2"/>
    </source>
</evidence>
<keyword evidence="1" id="KW-0343">GTPase activation</keyword>
<evidence type="ECO:0000313" key="5">
    <source>
        <dbReference type="Proteomes" id="UP000694843"/>
    </source>
</evidence>
<keyword evidence="5" id="KW-1185">Reference proteome</keyword>
<name>A0A8B7PAP6_HYAAZ</name>
<dbReference type="GO" id="GO:0005096">
    <property type="term" value="F:GTPase activator activity"/>
    <property type="evidence" value="ECO:0007669"/>
    <property type="project" value="UniProtKB-KW"/>
</dbReference>
<feature type="signal peptide" evidence="3">
    <location>
        <begin position="1"/>
        <end position="16"/>
    </location>
</feature>
<feature type="compositionally biased region" description="Low complexity" evidence="2">
    <location>
        <begin position="216"/>
        <end position="226"/>
    </location>
</feature>
<protein>
    <submittedName>
        <fullName evidence="6">TBC1 domain family member 16</fullName>
    </submittedName>
</protein>
<evidence type="ECO:0000259" key="4">
    <source>
        <dbReference type="PROSITE" id="PS50086"/>
    </source>
</evidence>
<feature type="chain" id="PRO_5037410413" evidence="3">
    <location>
        <begin position="17"/>
        <end position="1000"/>
    </location>
</feature>
<feature type="domain" description="Rab-GAP TBC" evidence="4">
    <location>
        <begin position="673"/>
        <end position="882"/>
    </location>
</feature>
<dbReference type="CTD" id="125058"/>
<dbReference type="PANTHER" id="PTHR22957:SF547">
    <property type="entry name" value="TBC1 DOMAIN FAMILY MEMBER 16"/>
    <property type="match status" value="1"/>
</dbReference>
<organism evidence="5 6">
    <name type="scientific">Hyalella azteca</name>
    <name type="common">Amphipod</name>
    <dbReference type="NCBI Taxonomy" id="294128"/>
    <lineage>
        <taxon>Eukaryota</taxon>
        <taxon>Metazoa</taxon>
        <taxon>Ecdysozoa</taxon>
        <taxon>Arthropoda</taxon>
        <taxon>Crustacea</taxon>
        <taxon>Multicrustacea</taxon>
        <taxon>Malacostraca</taxon>
        <taxon>Eumalacostraca</taxon>
        <taxon>Peracarida</taxon>
        <taxon>Amphipoda</taxon>
        <taxon>Senticaudata</taxon>
        <taxon>Talitrida</taxon>
        <taxon>Talitroidea</taxon>
        <taxon>Hyalellidae</taxon>
        <taxon>Hyalella</taxon>
    </lineage>
</organism>
<dbReference type="Pfam" id="PF00566">
    <property type="entry name" value="RabGAP-TBC"/>
    <property type="match status" value="1"/>
</dbReference>
<evidence type="ECO:0000256" key="2">
    <source>
        <dbReference type="SAM" id="MobiDB-lite"/>
    </source>
</evidence>
<dbReference type="SMART" id="SM00164">
    <property type="entry name" value="TBC"/>
    <property type="match status" value="1"/>
</dbReference>